<dbReference type="AlphaFoldDB" id="A0A562ZRQ2"/>
<feature type="domain" description="Leucine-binding protein" evidence="4">
    <location>
        <begin position="38"/>
        <end position="371"/>
    </location>
</feature>
<evidence type="ECO:0000256" key="1">
    <source>
        <dbReference type="ARBA" id="ARBA00010062"/>
    </source>
</evidence>
<dbReference type="Proteomes" id="UP000318199">
    <property type="component" value="Unassembled WGS sequence"/>
</dbReference>
<organism evidence="5 6">
    <name type="scientific">Caenimonas sedimenti</name>
    <dbReference type="NCBI Taxonomy" id="2596921"/>
    <lineage>
        <taxon>Bacteria</taxon>
        <taxon>Pseudomonadati</taxon>
        <taxon>Pseudomonadota</taxon>
        <taxon>Betaproteobacteria</taxon>
        <taxon>Burkholderiales</taxon>
        <taxon>Comamonadaceae</taxon>
        <taxon>Caenimonas</taxon>
    </lineage>
</organism>
<accession>A0A562ZRQ2</accession>
<evidence type="ECO:0000313" key="5">
    <source>
        <dbReference type="EMBL" id="TWO71252.1"/>
    </source>
</evidence>
<feature type="chain" id="PRO_5021993888" evidence="3">
    <location>
        <begin position="28"/>
        <end position="401"/>
    </location>
</feature>
<keyword evidence="2 3" id="KW-0732">Signal</keyword>
<dbReference type="InterPro" id="IPR028081">
    <property type="entry name" value="Leu-bd"/>
</dbReference>
<comment type="caution">
    <text evidence="5">The sequence shown here is derived from an EMBL/GenBank/DDBJ whole genome shotgun (WGS) entry which is preliminary data.</text>
</comment>
<name>A0A562ZRQ2_9BURK</name>
<dbReference type="EMBL" id="VOBQ01000008">
    <property type="protein sequence ID" value="TWO71252.1"/>
    <property type="molecule type" value="Genomic_DNA"/>
</dbReference>
<dbReference type="InterPro" id="IPR028082">
    <property type="entry name" value="Peripla_BP_I"/>
</dbReference>
<dbReference type="OrthoDB" id="26870at2"/>
<dbReference type="SUPFAM" id="SSF53822">
    <property type="entry name" value="Periplasmic binding protein-like I"/>
    <property type="match status" value="1"/>
</dbReference>
<keyword evidence="6" id="KW-1185">Reference proteome</keyword>
<dbReference type="PANTHER" id="PTHR47235:SF1">
    <property type="entry name" value="BLR6548 PROTEIN"/>
    <property type="match status" value="1"/>
</dbReference>
<gene>
    <name evidence="5" type="ORF">FN976_09955</name>
</gene>
<dbReference type="PANTHER" id="PTHR47235">
    <property type="entry name" value="BLR6548 PROTEIN"/>
    <property type="match status" value="1"/>
</dbReference>
<feature type="signal peptide" evidence="3">
    <location>
        <begin position="1"/>
        <end position="27"/>
    </location>
</feature>
<evidence type="ECO:0000256" key="3">
    <source>
        <dbReference type="SAM" id="SignalP"/>
    </source>
</evidence>
<evidence type="ECO:0000256" key="2">
    <source>
        <dbReference type="ARBA" id="ARBA00022729"/>
    </source>
</evidence>
<comment type="similarity">
    <text evidence="1">Belongs to the leucine-binding protein family.</text>
</comment>
<dbReference type="CDD" id="cd06343">
    <property type="entry name" value="PBP1_ABC_ligand_binding-like"/>
    <property type="match status" value="1"/>
</dbReference>
<protein>
    <submittedName>
        <fullName evidence="5">ABC transporter substrate-binding protein</fullName>
    </submittedName>
</protein>
<dbReference type="Pfam" id="PF13458">
    <property type="entry name" value="Peripla_BP_6"/>
    <property type="match status" value="1"/>
</dbReference>
<proteinExistence type="inferred from homology"/>
<sequence length="401" mass="42576">MKTTLDRLVRTLIASGVLAASAAAANAADPGVLDDRIIIGSVLPQTGPPSLIGKAAVIALRVWEKDVNARGGIHGRKIDLRVEEDAYVPQRSVQALKKLIDVDKVFAVLGTSGSSHLVAMMPTIDENRIPALNFAAVAGAHFTPPRKTVFNIGATYCQEINGVMKHLITSRKLQGSKFAIIYQDDDYGADVKCGYDMALKALGLSSAAAVSYKRGAKDFSAEVLAVQRAGATFVLTGGIITETATMLKEIQKNGMNVVRLAPHPSHLGPVLALAGSAAEGLLLADYVPPITDTATQGIGRLNALAYKYLSADEVKAMNRYSLTAMVAAQLLESALTACGRNLTRECLVQKLEQTKNFGSDGIMAPLTFGPNIRQSGTRPILLKADVATGKFERASEFLSDK</sequence>
<evidence type="ECO:0000259" key="4">
    <source>
        <dbReference type="Pfam" id="PF13458"/>
    </source>
</evidence>
<evidence type="ECO:0000313" key="6">
    <source>
        <dbReference type="Proteomes" id="UP000318199"/>
    </source>
</evidence>
<dbReference type="Gene3D" id="3.40.50.2300">
    <property type="match status" value="2"/>
</dbReference>
<reference evidence="5 6" key="1">
    <citation type="submission" date="2019-07" db="EMBL/GenBank/DDBJ databases">
        <title>Caenimonas sedimenti sp. nov., isolated from activated sludge.</title>
        <authorList>
            <person name="Xu J."/>
        </authorList>
    </citation>
    <scope>NUCLEOTIDE SEQUENCE [LARGE SCALE GENOMIC DNA]</scope>
    <source>
        <strain evidence="5 6">HX-9-20</strain>
    </source>
</reference>